<evidence type="ECO:0000313" key="2">
    <source>
        <dbReference type="EMBL" id="EXV01198.1"/>
    </source>
</evidence>
<organism evidence="2 3">
    <name type="scientific">Metarhizium robertsii</name>
    <dbReference type="NCBI Taxonomy" id="568076"/>
    <lineage>
        <taxon>Eukaryota</taxon>
        <taxon>Fungi</taxon>
        <taxon>Dikarya</taxon>
        <taxon>Ascomycota</taxon>
        <taxon>Pezizomycotina</taxon>
        <taxon>Sordariomycetes</taxon>
        <taxon>Hypocreomycetidae</taxon>
        <taxon>Hypocreales</taxon>
        <taxon>Clavicipitaceae</taxon>
        <taxon>Metarhizium</taxon>
    </lineage>
</organism>
<dbReference type="HOGENOM" id="CLU_2904684_0_0_1"/>
<dbReference type="EMBL" id="JELW01000009">
    <property type="protein sequence ID" value="EXV01198.1"/>
    <property type="molecule type" value="Genomic_DNA"/>
</dbReference>
<evidence type="ECO:0000256" key="1">
    <source>
        <dbReference type="SAM" id="MobiDB-lite"/>
    </source>
</evidence>
<name>A0A014R0Q7_9HYPO</name>
<evidence type="ECO:0000313" key="3">
    <source>
        <dbReference type="Proteomes" id="UP000030151"/>
    </source>
</evidence>
<sequence>MSLKGAKGDQQIEDSTTMTGSTGGNESSASMPTVDVIGASCVHVGHTPTRETSEQQEGDEER</sequence>
<comment type="caution">
    <text evidence="2">The sequence shown here is derived from an EMBL/GenBank/DDBJ whole genome shotgun (WGS) entry which is preliminary data.</text>
</comment>
<feature type="compositionally biased region" description="Polar residues" evidence="1">
    <location>
        <begin position="13"/>
        <end position="31"/>
    </location>
</feature>
<gene>
    <name evidence="2" type="ORF">X797_005771</name>
</gene>
<reference evidence="2 3" key="1">
    <citation type="submission" date="2014-02" db="EMBL/GenBank/DDBJ databases">
        <title>The genome sequence of the entomopathogenic fungus Metarhizium robertsii ARSEF 2575.</title>
        <authorList>
            <person name="Giuliano Garisto Donzelli B."/>
            <person name="Roe B.A."/>
            <person name="Macmil S.L."/>
            <person name="Krasnoff S.B."/>
            <person name="Gibson D.M."/>
        </authorList>
    </citation>
    <scope>NUCLEOTIDE SEQUENCE [LARGE SCALE GENOMIC DNA]</scope>
    <source>
        <strain evidence="2 3">ARSEF 2575</strain>
    </source>
</reference>
<protein>
    <submittedName>
        <fullName evidence="2">Uncharacterized protein</fullName>
    </submittedName>
</protein>
<accession>A0A014R0Q7</accession>
<dbReference type="AlphaFoldDB" id="A0A014R0Q7"/>
<feature type="region of interest" description="Disordered" evidence="1">
    <location>
        <begin position="1"/>
        <end position="62"/>
    </location>
</feature>
<proteinExistence type="predicted"/>
<dbReference type="Proteomes" id="UP000030151">
    <property type="component" value="Unassembled WGS sequence"/>
</dbReference>